<dbReference type="InterPro" id="IPR009562">
    <property type="entry name" value="DUF1178"/>
</dbReference>
<reference evidence="2 3" key="1">
    <citation type="journal article" date="2017" name="Front. Microbiol.">
        <title>Phaeobacter piscinae sp. nov., a species of the Roseobacter group and potential aquaculture probiont.</title>
        <authorList>
            <person name="Sonnenschein E.C."/>
            <person name="Phippen C.B.W."/>
            <person name="Nielsen K.F."/>
            <person name="Mateiu R.V."/>
            <person name="Melchiorsen J."/>
            <person name="Gram L."/>
            <person name="Overmann J."/>
            <person name="Freese H.M."/>
        </authorList>
    </citation>
    <scope>NUCLEOTIDE SEQUENCE [LARGE SCALE GENOMIC DNA]</scope>
    <source>
        <strain evidence="2 3">P63</strain>
    </source>
</reference>
<sequence>MIQYALKCAEGHRFDSWFQSAAAFDKLAAAGMVSCAQCGSCQVEKAIMAPRVRPGRKAVSPVGEAERDQGRSAEATKPPASAPATVDAPSTPATVAPGAGALSTPSGEIEAAVAELRRRVEKNSDYVGKDFASEARAMHLGDAPERAIHGEAKPEEAKALIEEGVPVLPLPFLPNRKTN</sequence>
<dbReference type="PIRSF" id="PIRSF032131">
    <property type="entry name" value="UCP032131"/>
    <property type="match status" value="1"/>
</dbReference>
<dbReference type="GeneID" id="31847226"/>
<evidence type="ECO:0000313" key="2">
    <source>
        <dbReference type="EMBL" id="ATF06899.1"/>
    </source>
</evidence>
<name>A0AAC9ZCD7_9RHOB</name>
<organism evidence="2 3">
    <name type="scientific">Phaeobacter gallaeciensis</name>
    <dbReference type="NCBI Taxonomy" id="60890"/>
    <lineage>
        <taxon>Bacteria</taxon>
        <taxon>Pseudomonadati</taxon>
        <taxon>Pseudomonadota</taxon>
        <taxon>Alphaproteobacteria</taxon>
        <taxon>Rhodobacterales</taxon>
        <taxon>Roseobacteraceae</taxon>
        <taxon>Phaeobacter</taxon>
    </lineage>
</organism>
<accession>A0AAC9ZCD7</accession>
<proteinExistence type="predicted"/>
<gene>
    <name evidence="2" type="ORF">PhaeoP63_02848</name>
</gene>
<protein>
    <recommendedName>
        <fullName evidence="4">DUF1178 domain-containing protein</fullName>
    </recommendedName>
</protein>
<evidence type="ECO:0008006" key="4">
    <source>
        <dbReference type="Google" id="ProtNLM"/>
    </source>
</evidence>
<evidence type="ECO:0000256" key="1">
    <source>
        <dbReference type="SAM" id="MobiDB-lite"/>
    </source>
</evidence>
<dbReference type="EMBL" id="CP010784">
    <property type="protein sequence ID" value="ATF06899.1"/>
    <property type="molecule type" value="Genomic_DNA"/>
</dbReference>
<dbReference type="Pfam" id="PF06676">
    <property type="entry name" value="DUF1178"/>
    <property type="match status" value="1"/>
</dbReference>
<feature type="region of interest" description="Disordered" evidence="1">
    <location>
        <begin position="53"/>
        <end position="106"/>
    </location>
</feature>
<evidence type="ECO:0000313" key="3">
    <source>
        <dbReference type="Proteomes" id="UP000217545"/>
    </source>
</evidence>
<dbReference type="AlphaFoldDB" id="A0AAC9ZCD7"/>
<dbReference type="Proteomes" id="UP000217545">
    <property type="component" value="Chromosome"/>
</dbReference>
<dbReference type="RefSeq" id="WP_024098219.1">
    <property type="nucleotide sequence ID" value="NZ_CP010588.1"/>
</dbReference>